<proteinExistence type="predicted"/>
<accession>A0A1J5TAA1</accession>
<dbReference type="Pfam" id="PF02321">
    <property type="entry name" value="OEP"/>
    <property type="match status" value="2"/>
</dbReference>
<keyword evidence="4" id="KW-0812">Transmembrane</keyword>
<keyword evidence="3" id="KW-1134">Transmembrane beta strand</keyword>
<dbReference type="AlphaFoldDB" id="A0A1J5TAA1"/>
<dbReference type="GO" id="GO:0015562">
    <property type="term" value="F:efflux transmembrane transporter activity"/>
    <property type="evidence" value="ECO:0007669"/>
    <property type="project" value="InterPro"/>
</dbReference>
<dbReference type="InterPro" id="IPR051906">
    <property type="entry name" value="TolC-like"/>
</dbReference>
<evidence type="ECO:0000256" key="1">
    <source>
        <dbReference type="ARBA" id="ARBA00004442"/>
    </source>
</evidence>
<keyword evidence="2" id="KW-0813">Transport</keyword>
<protein>
    <submittedName>
        <fullName evidence="7">Outer membrane protein TolC</fullName>
    </submittedName>
</protein>
<evidence type="ECO:0000313" key="7">
    <source>
        <dbReference type="EMBL" id="OIR17794.1"/>
    </source>
</evidence>
<dbReference type="EMBL" id="MLJW01000004">
    <property type="protein sequence ID" value="OIR17794.1"/>
    <property type="molecule type" value="Genomic_DNA"/>
</dbReference>
<dbReference type="NCBIfam" id="TIGR01844">
    <property type="entry name" value="type_I_sec_TolC"/>
    <property type="match status" value="1"/>
</dbReference>
<dbReference type="SUPFAM" id="SSF56954">
    <property type="entry name" value="Outer membrane efflux proteins (OEP)"/>
    <property type="match status" value="1"/>
</dbReference>
<dbReference type="Gene3D" id="1.20.1600.10">
    <property type="entry name" value="Outer membrane efflux proteins (OEP)"/>
    <property type="match status" value="1"/>
</dbReference>
<keyword evidence="6" id="KW-0998">Cell outer membrane</keyword>
<gene>
    <name evidence="7" type="primary">tolC_1</name>
    <name evidence="7" type="ORF">GALL_20160</name>
</gene>
<name>A0A1J5TAA1_9ZZZZ</name>
<comment type="caution">
    <text evidence="7">The sequence shown here is derived from an EMBL/GenBank/DDBJ whole genome shotgun (WGS) entry which is preliminary data.</text>
</comment>
<evidence type="ECO:0000256" key="5">
    <source>
        <dbReference type="ARBA" id="ARBA00023136"/>
    </source>
</evidence>
<comment type="subcellular location">
    <subcellularLocation>
        <location evidence="1">Cell outer membrane</location>
    </subcellularLocation>
</comment>
<dbReference type="GO" id="GO:1990281">
    <property type="term" value="C:efflux pump complex"/>
    <property type="evidence" value="ECO:0007669"/>
    <property type="project" value="TreeGrafter"/>
</dbReference>
<dbReference type="GO" id="GO:0009279">
    <property type="term" value="C:cell outer membrane"/>
    <property type="evidence" value="ECO:0007669"/>
    <property type="project" value="UniProtKB-SubCell"/>
</dbReference>
<keyword evidence="5" id="KW-0472">Membrane</keyword>
<evidence type="ECO:0000256" key="2">
    <source>
        <dbReference type="ARBA" id="ARBA00022448"/>
    </source>
</evidence>
<dbReference type="InterPro" id="IPR010130">
    <property type="entry name" value="T1SS_OMP_TolC"/>
</dbReference>
<dbReference type="PANTHER" id="PTHR30026">
    <property type="entry name" value="OUTER MEMBRANE PROTEIN TOLC"/>
    <property type="match status" value="1"/>
</dbReference>
<sequence>MHLKQLSIALLLALSANSVHAMDLLDAWRAAQSKDPQFSAARAGAEAGKKKIDQAKALGLPQVTATAGTGAVNSYNKITNAQFSAPGLGSAGGAAFKTQTDLGVDLRWQVSAEQPLYNAERASTARQLNKQAQLADVKFSVDAQQLILRVAKAYFDVLLAEDTLASVKKQRAAVAQALAVAKGRFKEGDVAIIDTHEAQARDDALVSQEMEADSNYQLAQSVLMDLTGGNADSPLARPSEQANFQQLNSGELNDWLTLAQSNSPYLHLQQIKQGITHDEIDKHKSLTAPVLNLVAQAGGEELAGVSGANSELSNHSVSVGVQLTIPLFTGGMRNAKYEEAVALDTQAKDETEVMRQRAGQEARSAWMGVTVGKSKVKALEQALTSSKVKLDATELGREVGDRTTLDVLNAEQDYYNTRTELFRVRYQTLLSFLSLAATAGTLDEKHLADVNAILK</sequence>
<dbReference type="InterPro" id="IPR003423">
    <property type="entry name" value="OMP_efflux"/>
</dbReference>
<dbReference type="GO" id="GO:0015288">
    <property type="term" value="F:porin activity"/>
    <property type="evidence" value="ECO:0007669"/>
    <property type="project" value="TreeGrafter"/>
</dbReference>
<dbReference type="PANTHER" id="PTHR30026:SF20">
    <property type="entry name" value="OUTER MEMBRANE PROTEIN TOLC"/>
    <property type="match status" value="1"/>
</dbReference>
<evidence type="ECO:0000256" key="3">
    <source>
        <dbReference type="ARBA" id="ARBA00022452"/>
    </source>
</evidence>
<evidence type="ECO:0000256" key="6">
    <source>
        <dbReference type="ARBA" id="ARBA00023237"/>
    </source>
</evidence>
<evidence type="ECO:0000256" key="4">
    <source>
        <dbReference type="ARBA" id="ARBA00022692"/>
    </source>
</evidence>
<organism evidence="7">
    <name type="scientific">mine drainage metagenome</name>
    <dbReference type="NCBI Taxonomy" id="410659"/>
    <lineage>
        <taxon>unclassified sequences</taxon>
        <taxon>metagenomes</taxon>
        <taxon>ecological metagenomes</taxon>
    </lineage>
</organism>
<reference evidence="7" key="1">
    <citation type="submission" date="2016-10" db="EMBL/GenBank/DDBJ databases">
        <title>Sequence of Gallionella enrichment culture.</title>
        <authorList>
            <person name="Poehlein A."/>
            <person name="Muehling M."/>
            <person name="Daniel R."/>
        </authorList>
    </citation>
    <scope>NUCLEOTIDE SEQUENCE</scope>
</reference>